<dbReference type="InParanoid" id="B8MAU7"/>
<gene>
    <name evidence="3" type="ORF">TSTA_115800</name>
</gene>
<dbReference type="GeneID" id="8099607"/>
<dbReference type="HOGENOM" id="CLU_819344_0_0_1"/>
<protein>
    <submittedName>
        <fullName evidence="3">Uncharacterized protein</fullName>
    </submittedName>
</protein>
<accession>B8MAU7</accession>
<evidence type="ECO:0000313" key="4">
    <source>
        <dbReference type="Proteomes" id="UP000001745"/>
    </source>
</evidence>
<dbReference type="VEuPathDB" id="FungiDB:TSTA_115800"/>
<keyword evidence="1" id="KW-0175">Coiled coil</keyword>
<evidence type="ECO:0000313" key="3">
    <source>
        <dbReference type="EMBL" id="EED17786.1"/>
    </source>
</evidence>
<evidence type="ECO:0000256" key="2">
    <source>
        <dbReference type="SAM" id="MobiDB-lite"/>
    </source>
</evidence>
<feature type="region of interest" description="Disordered" evidence="2">
    <location>
        <begin position="80"/>
        <end position="210"/>
    </location>
</feature>
<dbReference type="EMBL" id="EQ962655">
    <property type="protein sequence ID" value="EED17786.1"/>
    <property type="molecule type" value="Genomic_DNA"/>
</dbReference>
<dbReference type="OrthoDB" id="4227136at2759"/>
<dbReference type="Proteomes" id="UP000001745">
    <property type="component" value="Unassembled WGS sequence"/>
</dbReference>
<sequence>MPEGRRVLILRIPSEKLALTQPMDGVKKHIKRVGWKADEKEKLLFLRDQHPKMPIKEFQQTFFPDRTAKAVGEQIRKMRKEAGEDGDDAMTQPSRPQKRTAFVFSSESEDEDSSSDERIEDINPSGHRTPNKFVKLSHNTGAQSPSVRPDIEQRVPIIRPQTSEAPQTLGEATTAPSRPKSTPPETTAVVQDTKSLESRPDSRPESTDKNAILPASQLAKCSGTEIQCVFNQDMQQLQARLENQKQYVLPEAVSRQKFARRITAGYEILQALCHIEEDLSSETSQLRAQNSVLQREYEMMKTEKDLEISRLQEEVKSISRLQEEAKSLQAERDRLIDENIRLRRKVELMKDLVDS</sequence>
<organism evidence="3 4">
    <name type="scientific">Talaromyces stipitatus (strain ATCC 10500 / CBS 375.48 / QM 6759 / NRRL 1006)</name>
    <name type="common">Penicillium stipitatum</name>
    <dbReference type="NCBI Taxonomy" id="441959"/>
    <lineage>
        <taxon>Eukaryota</taxon>
        <taxon>Fungi</taxon>
        <taxon>Dikarya</taxon>
        <taxon>Ascomycota</taxon>
        <taxon>Pezizomycotina</taxon>
        <taxon>Eurotiomycetes</taxon>
        <taxon>Eurotiomycetidae</taxon>
        <taxon>Eurotiales</taxon>
        <taxon>Trichocomaceae</taxon>
        <taxon>Talaromyces</taxon>
        <taxon>Talaromyces sect. Talaromyces</taxon>
    </lineage>
</organism>
<dbReference type="PhylomeDB" id="B8MAU7"/>
<dbReference type="AlphaFoldDB" id="B8MAU7"/>
<evidence type="ECO:0000256" key="1">
    <source>
        <dbReference type="SAM" id="Coils"/>
    </source>
</evidence>
<name>B8MAU7_TALSN</name>
<proteinExistence type="predicted"/>
<keyword evidence="4" id="KW-1185">Reference proteome</keyword>
<feature type="coiled-coil region" evidence="1">
    <location>
        <begin position="308"/>
        <end position="345"/>
    </location>
</feature>
<dbReference type="RefSeq" id="XP_002481778.1">
    <property type="nucleotide sequence ID" value="XM_002481733.1"/>
</dbReference>
<feature type="compositionally biased region" description="Basic and acidic residues" evidence="2">
    <location>
        <begin position="194"/>
        <end position="208"/>
    </location>
</feature>
<reference evidence="4" key="1">
    <citation type="journal article" date="2015" name="Genome Announc.">
        <title>Genome sequence of the AIDS-associated pathogen Penicillium marneffei (ATCC18224) and its near taxonomic relative Talaromyces stipitatus (ATCC10500).</title>
        <authorList>
            <person name="Nierman W.C."/>
            <person name="Fedorova-Abrams N.D."/>
            <person name="Andrianopoulos A."/>
        </authorList>
    </citation>
    <scope>NUCLEOTIDE SEQUENCE [LARGE SCALE GENOMIC DNA]</scope>
    <source>
        <strain evidence="4">ATCC 10500 / CBS 375.48 / QM 6759 / NRRL 1006</strain>
    </source>
</reference>
<feature type="compositionally biased region" description="Polar residues" evidence="2">
    <location>
        <begin position="160"/>
        <end position="193"/>
    </location>
</feature>
<feature type="compositionally biased region" description="Polar residues" evidence="2">
    <location>
        <begin position="137"/>
        <end position="146"/>
    </location>
</feature>